<dbReference type="EMBL" id="LSRX01001583">
    <property type="protein sequence ID" value="OLP78643.1"/>
    <property type="molecule type" value="Genomic_DNA"/>
</dbReference>
<protein>
    <submittedName>
        <fullName evidence="1">Uncharacterized protein</fullName>
    </submittedName>
</protein>
<comment type="caution">
    <text evidence="1">The sequence shown here is derived from an EMBL/GenBank/DDBJ whole genome shotgun (WGS) entry which is preliminary data.</text>
</comment>
<reference evidence="1 2" key="1">
    <citation type="submission" date="2016-02" db="EMBL/GenBank/DDBJ databases">
        <title>Genome analysis of coral dinoflagellate symbionts highlights evolutionary adaptations to a symbiotic lifestyle.</title>
        <authorList>
            <person name="Aranda M."/>
            <person name="Li Y."/>
            <person name="Liew Y.J."/>
            <person name="Baumgarten S."/>
            <person name="Simakov O."/>
            <person name="Wilson M."/>
            <person name="Piel J."/>
            <person name="Ashoor H."/>
            <person name="Bougouffa S."/>
            <person name="Bajic V.B."/>
            <person name="Ryu T."/>
            <person name="Ravasi T."/>
            <person name="Bayer T."/>
            <person name="Micklem G."/>
            <person name="Kim H."/>
            <person name="Bhak J."/>
            <person name="Lajeunesse T.C."/>
            <person name="Voolstra C.R."/>
        </authorList>
    </citation>
    <scope>NUCLEOTIDE SEQUENCE [LARGE SCALE GENOMIC DNA]</scope>
    <source>
        <strain evidence="1 2">CCMP2467</strain>
    </source>
</reference>
<name>A0A1Q9C6T1_SYMMI</name>
<sequence length="170" mass="17971">MEATTPILQRSLHGSSHAESPLQRVILVVASLQGLVALCRFALGDIWGGLCDILVPMIGLIAVFERKALYSLLCAFANFVDLCLSMGLCLSTLLRSTEGRRLSLDMQSGVLLTSASLALLGLCASVLMWRDLRAREAGGISGAEAAVMYGSLKDGSGGQSLNDPFLLDNA</sequence>
<dbReference type="Proteomes" id="UP000186817">
    <property type="component" value="Unassembled WGS sequence"/>
</dbReference>
<evidence type="ECO:0000313" key="2">
    <source>
        <dbReference type="Proteomes" id="UP000186817"/>
    </source>
</evidence>
<gene>
    <name evidence="1" type="ORF">AK812_SmicGene41166</name>
</gene>
<dbReference type="OrthoDB" id="429603at2759"/>
<keyword evidence="2" id="KW-1185">Reference proteome</keyword>
<evidence type="ECO:0000313" key="1">
    <source>
        <dbReference type="EMBL" id="OLP78643.1"/>
    </source>
</evidence>
<accession>A0A1Q9C6T1</accession>
<organism evidence="1 2">
    <name type="scientific">Symbiodinium microadriaticum</name>
    <name type="common">Dinoflagellate</name>
    <name type="synonym">Zooxanthella microadriatica</name>
    <dbReference type="NCBI Taxonomy" id="2951"/>
    <lineage>
        <taxon>Eukaryota</taxon>
        <taxon>Sar</taxon>
        <taxon>Alveolata</taxon>
        <taxon>Dinophyceae</taxon>
        <taxon>Suessiales</taxon>
        <taxon>Symbiodiniaceae</taxon>
        <taxon>Symbiodinium</taxon>
    </lineage>
</organism>
<proteinExistence type="predicted"/>
<dbReference type="AlphaFoldDB" id="A0A1Q9C6T1"/>